<feature type="domain" description="Integrase catalytic" evidence="1">
    <location>
        <begin position="245"/>
        <end position="361"/>
    </location>
</feature>
<organism evidence="2 3">
    <name type="scientific">Phytophthora palmivora</name>
    <dbReference type="NCBI Taxonomy" id="4796"/>
    <lineage>
        <taxon>Eukaryota</taxon>
        <taxon>Sar</taxon>
        <taxon>Stramenopiles</taxon>
        <taxon>Oomycota</taxon>
        <taxon>Peronosporomycetes</taxon>
        <taxon>Peronosporales</taxon>
        <taxon>Peronosporaceae</taxon>
        <taxon>Phytophthora</taxon>
    </lineage>
</organism>
<dbReference type="InterPro" id="IPR036397">
    <property type="entry name" value="RNaseH_sf"/>
</dbReference>
<dbReference type="PANTHER" id="PTHR37984:SF5">
    <property type="entry name" value="PROTEIN NYNRIN-LIKE"/>
    <property type="match status" value="1"/>
</dbReference>
<evidence type="ECO:0000313" key="3">
    <source>
        <dbReference type="Proteomes" id="UP000237271"/>
    </source>
</evidence>
<dbReference type="PROSITE" id="PS50994">
    <property type="entry name" value="INTEGRASE"/>
    <property type="match status" value="1"/>
</dbReference>
<accession>A0A2P4Y797</accession>
<sequence>MLAYPDASKQVIVMSDGSDVGCGLVISQVKQWNPETPIHEQDHELLVRMGGSFTGSALNWSVIEKLLRWSTKIVEYRYSIDHIEGVHNVWTDLISRWGGKPLPMARIHTAKRVIRHKRKRSDAGKTIGDSSNKATPLRPLDQDVFVWPTMDESSTLQAQYVVPQHAALNCDDLWRVNDLIWIHSESAEFVQRLMIIAHYGRHGHRGVNVMENHIRSVFVIDGLSRIVRDFCKKFLLCLHVKGGVVIPRPFSETHYTLERNSTLHWDFRTLGYSFGTSRYVLVMKDEATHFVDLVACDSPKSEVAASATLDWYSRFGVPNGWVSDSGSHFKNKVVAELNRRLKGRQEFVLAYAPWKMDQWKE</sequence>
<evidence type="ECO:0000313" key="2">
    <source>
        <dbReference type="EMBL" id="POM73688.1"/>
    </source>
</evidence>
<dbReference type="PANTHER" id="PTHR37984">
    <property type="entry name" value="PROTEIN CBG26694"/>
    <property type="match status" value="1"/>
</dbReference>
<dbReference type="Gene3D" id="3.30.420.10">
    <property type="entry name" value="Ribonuclease H-like superfamily/Ribonuclease H"/>
    <property type="match status" value="1"/>
</dbReference>
<name>A0A2P4Y797_9STRA</name>
<dbReference type="EMBL" id="NCKW01005041">
    <property type="protein sequence ID" value="POM73688.1"/>
    <property type="molecule type" value="Genomic_DNA"/>
</dbReference>
<dbReference type="OrthoDB" id="79511at2759"/>
<dbReference type="InterPro" id="IPR050951">
    <property type="entry name" value="Retrovirus_Pol_polyprotein"/>
</dbReference>
<keyword evidence="3" id="KW-1185">Reference proteome</keyword>
<protein>
    <recommendedName>
        <fullName evidence="1">Integrase catalytic domain-containing protein</fullName>
    </recommendedName>
</protein>
<dbReference type="InterPro" id="IPR012337">
    <property type="entry name" value="RNaseH-like_sf"/>
</dbReference>
<dbReference type="GO" id="GO:0003676">
    <property type="term" value="F:nucleic acid binding"/>
    <property type="evidence" value="ECO:0007669"/>
    <property type="project" value="InterPro"/>
</dbReference>
<dbReference type="SUPFAM" id="SSF53098">
    <property type="entry name" value="Ribonuclease H-like"/>
    <property type="match status" value="1"/>
</dbReference>
<gene>
    <name evidence="2" type="ORF">PHPALM_9442</name>
</gene>
<reference evidence="2 3" key="1">
    <citation type="journal article" date="2017" name="Genome Biol. Evol.">
        <title>Phytophthora megakarya and P. palmivora, closely related causal agents of cacao black pod rot, underwent increases in genome sizes and gene numbers by different mechanisms.</title>
        <authorList>
            <person name="Ali S.S."/>
            <person name="Shao J."/>
            <person name="Lary D.J."/>
            <person name="Kronmiller B."/>
            <person name="Shen D."/>
            <person name="Strem M.D."/>
            <person name="Amoako-Attah I."/>
            <person name="Akrofi A.Y."/>
            <person name="Begoude B.A."/>
            <person name="Ten Hoopen G.M."/>
            <person name="Coulibaly K."/>
            <person name="Kebe B.I."/>
            <person name="Melnick R.L."/>
            <person name="Guiltinan M.J."/>
            <person name="Tyler B.M."/>
            <person name="Meinhardt L.W."/>
            <person name="Bailey B.A."/>
        </authorList>
    </citation>
    <scope>NUCLEOTIDE SEQUENCE [LARGE SCALE GENOMIC DNA]</scope>
    <source>
        <strain evidence="3">sbr112.9</strain>
    </source>
</reference>
<dbReference type="InterPro" id="IPR001584">
    <property type="entry name" value="Integrase_cat-core"/>
</dbReference>
<comment type="caution">
    <text evidence="2">The sequence shown here is derived from an EMBL/GenBank/DDBJ whole genome shotgun (WGS) entry which is preliminary data.</text>
</comment>
<dbReference type="AlphaFoldDB" id="A0A2P4Y797"/>
<dbReference type="GO" id="GO:0015074">
    <property type="term" value="P:DNA integration"/>
    <property type="evidence" value="ECO:0007669"/>
    <property type="project" value="InterPro"/>
</dbReference>
<evidence type="ECO:0000259" key="1">
    <source>
        <dbReference type="PROSITE" id="PS50994"/>
    </source>
</evidence>
<proteinExistence type="predicted"/>
<dbReference type="Proteomes" id="UP000237271">
    <property type="component" value="Unassembled WGS sequence"/>
</dbReference>